<organism evidence="2 3">
    <name type="scientific">Laccaria amethystina LaAM-08-1</name>
    <dbReference type="NCBI Taxonomy" id="1095629"/>
    <lineage>
        <taxon>Eukaryota</taxon>
        <taxon>Fungi</taxon>
        <taxon>Dikarya</taxon>
        <taxon>Basidiomycota</taxon>
        <taxon>Agaricomycotina</taxon>
        <taxon>Agaricomycetes</taxon>
        <taxon>Agaricomycetidae</taxon>
        <taxon>Agaricales</taxon>
        <taxon>Agaricineae</taxon>
        <taxon>Hydnangiaceae</taxon>
        <taxon>Laccaria</taxon>
    </lineage>
</organism>
<dbReference type="EMBL" id="KN838733">
    <property type="protein sequence ID" value="KIJ96085.1"/>
    <property type="molecule type" value="Genomic_DNA"/>
</dbReference>
<dbReference type="AlphaFoldDB" id="A0A0C9WUS6"/>
<evidence type="ECO:0000313" key="3">
    <source>
        <dbReference type="Proteomes" id="UP000054477"/>
    </source>
</evidence>
<protein>
    <submittedName>
        <fullName evidence="2">Uncharacterized protein</fullName>
    </submittedName>
</protein>
<reference evidence="2 3" key="1">
    <citation type="submission" date="2014-04" db="EMBL/GenBank/DDBJ databases">
        <authorList>
            <consortium name="DOE Joint Genome Institute"/>
            <person name="Kuo A."/>
            <person name="Kohler A."/>
            <person name="Nagy L.G."/>
            <person name="Floudas D."/>
            <person name="Copeland A."/>
            <person name="Barry K.W."/>
            <person name="Cichocki N."/>
            <person name="Veneault-Fourrey C."/>
            <person name="LaButti K."/>
            <person name="Lindquist E.A."/>
            <person name="Lipzen A."/>
            <person name="Lundell T."/>
            <person name="Morin E."/>
            <person name="Murat C."/>
            <person name="Sun H."/>
            <person name="Tunlid A."/>
            <person name="Henrissat B."/>
            <person name="Grigoriev I.V."/>
            <person name="Hibbett D.S."/>
            <person name="Martin F."/>
            <person name="Nordberg H.P."/>
            <person name="Cantor M.N."/>
            <person name="Hua S.X."/>
        </authorList>
    </citation>
    <scope>NUCLEOTIDE SEQUENCE [LARGE SCALE GENOMIC DNA]</scope>
    <source>
        <strain evidence="2 3">LaAM-08-1</strain>
    </source>
</reference>
<accession>A0A0C9WUS6</accession>
<proteinExistence type="predicted"/>
<name>A0A0C9WUS6_9AGAR</name>
<evidence type="ECO:0000256" key="1">
    <source>
        <dbReference type="SAM" id="MobiDB-lite"/>
    </source>
</evidence>
<evidence type="ECO:0000313" key="2">
    <source>
        <dbReference type="EMBL" id="KIJ96085.1"/>
    </source>
</evidence>
<gene>
    <name evidence="2" type="ORF">K443DRAFT_682558</name>
</gene>
<reference evidence="3" key="2">
    <citation type="submission" date="2015-01" db="EMBL/GenBank/DDBJ databases">
        <title>Evolutionary Origins and Diversification of the Mycorrhizal Mutualists.</title>
        <authorList>
            <consortium name="DOE Joint Genome Institute"/>
            <consortium name="Mycorrhizal Genomics Consortium"/>
            <person name="Kohler A."/>
            <person name="Kuo A."/>
            <person name="Nagy L.G."/>
            <person name="Floudas D."/>
            <person name="Copeland A."/>
            <person name="Barry K.W."/>
            <person name="Cichocki N."/>
            <person name="Veneault-Fourrey C."/>
            <person name="LaButti K."/>
            <person name="Lindquist E.A."/>
            <person name="Lipzen A."/>
            <person name="Lundell T."/>
            <person name="Morin E."/>
            <person name="Murat C."/>
            <person name="Riley R."/>
            <person name="Ohm R."/>
            <person name="Sun H."/>
            <person name="Tunlid A."/>
            <person name="Henrissat B."/>
            <person name="Grigoriev I.V."/>
            <person name="Hibbett D.S."/>
            <person name="Martin F."/>
        </authorList>
    </citation>
    <scope>NUCLEOTIDE SEQUENCE [LARGE SCALE GENOMIC DNA]</scope>
    <source>
        <strain evidence="3">LaAM-08-1</strain>
    </source>
</reference>
<sequence length="68" mass="7266">MSDCKKTTATTTANKEASAKSQANALLVYLGVPPKPTGSAPHGISRQKRSPSSRSRESMIQSLAMKLY</sequence>
<dbReference type="Proteomes" id="UP000054477">
    <property type="component" value="Unassembled WGS sequence"/>
</dbReference>
<feature type="region of interest" description="Disordered" evidence="1">
    <location>
        <begin position="31"/>
        <end position="68"/>
    </location>
</feature>
<keyword evidence="3" id="KW-1185">Reference proteome</keyword>
<dbReference type="HOGENOM" id="CLU_2794316_0_0_1"/>